<keyword evidence="5" id="KW-1185">Reference proteome</keyword>
<dbReference type="EMBL" id="JAUIQD010000005">
    <property type="protein sequence ID" value="KAK3349679.1"/>
    <property type="molecule type" value="Genomic_DNA"/>
</dbReference>
<dbReference type="SUPFAM" id="SSF50978">
    <property type="entry name" value="WD40 repeat-like"/>
    <property type="match status" value="1"/>
</dbReference>
<gene>
    <name evidence="4" type="ORF">B0T25DRAFT_624218</name>
</gene>
<keyword evidence="2" id="KW-0677">Repeat</keyword>
<evidence type="ECO:0000313" key="5">
    <source>
        <dbReference type="Proteomes" id="UP001275084"/>
    </source>
</evidence>
<dbReference type="PANTHER" id="PTHR19848:SF8">
    <property type="entry name" value="F-BOX AND WD REPEAT DOMAIN CONTAINING 7"/>
    <property type="match status" value="1"/>
</dbReference>
<dbReference type="InterPro" id="IPR019775">
    <property type="entry name" value="WD40_repeat_CS"/>
</dbReference>
<dbReference type="SMART" id="SM00320">
    <property type="entry name" value="WD40"/>
    <property type="match status" value="2"/>
</dbReference>
<reference evidence="4" key="1">
    <citation type="journal article" date="2023" name="Mol. Phylogenet. Evol.">
        <title>Genome-scale phylogeny and comparative genomics of the fungal order Sordariales.</title>
        <authorList>
            <person name="Hensen N."/>
            <person name="Bonometti L."/>
            <person name="Westerberg I."/>
            <person name="Brannstrom I.O."/>
            <person name="Guillou S."/>
            <person name="Cros-Aarteil S."/>
            <person name="Calhoun S."/>
            <person name="Haridas S."/>
            <person name="Kuo A."/>
            <person name="Mondo S."/>
            <person name="Pangilinan J."/>
            <person name="Riley R."/>
            <person name="LaButti K."/>
            <person name="Andreopoulos B."/>
            <person name="Lipzen A."/>
            <person name="Chen C."/>
            <person name="Yan M."/>
            <person name="Daum C."/>
            <person name="Ng V."/>
            <person name="Clum A."/>
            <person name="Steindorff A."/>
            <person name="Ohm R.A."/>
            <person name="Martin F."/>
            <person name="Silar P."/>
            <person name="Natvig D.O."/>
            <person name="Lalanne C."/>
            <person name="Gautier V."/>
            <person name="Ament-Velasquez S.L."/>
            <person name="Kruys A."/>
            <person name="Hutchinson M.I."/>
            <person name="Powell A.J."/>
            <person name="Barry K."/>
            <person name="Miller A.N."/>
            <person name="Grigoriev I.V."/>
            <person name="Debuchy R."/>
            <person name="Gladieux P."/>
            <person name="Hiltunen Thoren M."/>
            <person name="Johannesson H."/>
        </authorList>
    </citation>
    <scope>NUCLEOTIDE SEQUENCE</scope>
    <source>
        <strain evidence="4">CBS 955.72</strain>
    </source>
</reference>
<proteinExistence type="predicted"/>
<comment type="caution">
    <text evidence="4">The sequence shown here is derived from an EMBL/GenBank/DDBJ whole genome shotgun (WGS) entry which is preliminary data.</text>
</comment>
<dbReference type="PANTHER" id="PTHR19848">
    <property type="entry name" value="WD40 REPEAT PROTEIN"/>
    <property type="match status" value="1"/>
</dbReference>
<sequence>MFSLTLSIRDKWDAHRQTLEGHSGRVWTVAFSPDGRVIASGSGHNTIQLWDAATGAHQQTLKGHIGWVWTVAFSPDGRVIASGSDDNTIRLWDAATGTQQQTLKGYNVTTLSFSADGQGLETNKGIIKINPGPSGTNLFIHNNWITRDGRKLLWLPPDSQCVSVYKHMMVLGHRSGQMTFLKFSSD</sequence>
<organism evidence="4 5">
    <name type="scientific">Lasiosphaeria hispida</name>
    <dbReference type="NCBI Taxonomy" id="260671"/>
    <lineage>
        <taxon>Eukaryota</taxon>
        <taxon>Fungi</taxon>
        <taxon>Dikarya</taxon>
        <taxon>Ascomycota</taxon>
        <taxon>Pezizomycotina</taxon>
        <taxon>Sordariomycetes</taxon>
        <taxon>Sordariomycetidae</taxon>
        <taxon>Sordariales</taxon>
        <taxon>Lasiosphaeriaceae</taxon>
        <taxon>Lasiosphaeria</taxon>
    </lineage>
</organism>
<dbReference type="Pfam" id="PF00400">
    <property type="entry name" value="WD40"/>
    <property type="match status" value="2"/>
</dbReference>
<feature type="repeat" description="WD" evidence="3">
    <location>
        <begin position="19"/>
        <end position="60"/>
    </location>
</feature>
<evidence type="ECO:0000256" key="3">
    <source>
        <dbReference type="PROSITE-ProRule" id="PRU00221"/>
    </source>
</evidence>
<evidence type="ECO:0000256" key="1">
    <source>
        <dbReference type="ARBA" id="ARBA00022574"/>
    </source>
</evidence>
<keyword evidence="1 3" id="KW-0853">WD repeat</keyword>
<dbReference type="AlphaFoldDB" id="A0AAJ0HF35"/>
<feature type="repeat" description="WD" evidence="3">
    <location>
        <begin position="61"/>
        <end position="102"/>
    </location>
</feature>
<dbReference type="PROSITE" id="PS50294">
    <property type="entry name" value="WD_REPEATS_REGION"/>
    <property type="match status" value="2"/>
</dbReference>
<reference evidence="4" key="2">
    <citation type="submission" date="2023-06" db="EMBL/GenBank/DDBJ databases">
        <authorList>
            <consortium name="Lawrence Berkeley National Laboratory"/>
            <person name="Haridas S."/>
            <person name="Hensen N."/>
            <person name="Bonometti L."/>
            <person name="Westerberg I."/>
            <person name="Brannstrom I.O."/>
            <person name="Guillou S."/>
            <person name="Cros-Aarteil S."/>
            <person name="Calhoun S."/>
            <person name="Kuo A."/>
            <person name="Mondo S."/>
            <person name="Pangilinan J."/>
            <person name="Riley R."/>
            <person name="Labutti K."/>
            <person name="Andreopoulos B."/>
            <person name="Lipzen A."/>
            <person name="Chen C."/>
            <person name="Yanf M."/>
            <person name="Daum C."/>
            <person name="Ng V."/>
            <person name="Clum A."/>
            <person name="Steindorff A."/>
            <person name="Ohm R."/>
            <person name="Martin F."/>
            <person name="Silar P."/>
            <person name="Natvig D."/>
            <person name="Lalanne C."/>
            <person name="Gautier V."/>
            <person name="Ament-Velasquez S.L."/>
            <person name="Kruys A."/>
            <person name="Hutchinson M.I."/>
            <person name="Powell A.J."/>
            <person name="Barry K."/>
            <person name="Miller A.N."/>
            <person name="Grigoriev I.V."/>
            <person name="Debuchy R."/>
            <person name="Gladieux P."/>
            <person name="Thoren M.H."/>
            <person name="Johannesson H."/>
        </authorList>
    </citation>
    <scope>NUCLEOTIDE SEQUENCE</scope>
    <source>
        <strain evidence="4">CBS 955.72</strain>
    </source>
</reference>
<dbReference type="PROSITE" id="PS00678">
    <property type="entry name" value="WD_REPEATS_1"/>
    <property type="match status" value="1"/>
</dbReference>
<evidence type="ECO:0000313" key="4">
    <source>
        <dbReference type="EMBL" id="KAK3349679.1"/>
    </source>
</evidence>
<dbReference type="InterPro" id="IPR036322">
    <property type="entry name" value="WD40_repeat_dom_sf"/>
</dbReference>
<evidence type="ECO:0000256" key="2">
    <source>
        <dbReference type="ARBA" id="ARBA00022737"/>
    </source>
</evidence>
<dbReference type="Proteomes" id="UP001275084">
    <property type="component" value="Unassembled WGS sequence"/>
</dbReference>
<accession>A0AAJ0HF35</accession>
<dbReference type="Gene3D" id="2.130.10.10">
    <property type="entry name" value="YVTN repeat-like/Quinoprotein amine dehydrogenase"/>
    <property type="match status" value="1"/>
</dbReference>
<dbReference type="InterPro" id="IPR015943">
    <property type="entry name" value="WD40/YVTN_repeat-like_dom_sf"/>
</dbReference>
<name>A0AAJ0HF35_9PEZI</name>
<protein>
    <submittedName>
        <fullName evidence="4">WD40-repeat-containing domain protein</fullName>
    </submittedName>
</protein>
<dbReference type="PROSITE" id="PS50082">
    <property type="entry name" value="WD_REPEATS_2"/>
    <property type="match status" value="2"/>
</dbReference>
<dbReference type="InterPro" id="IPR001680">
    <property type="entry name" value="WD40_rpt"/>
</dbReference>